<dbReference type="EMBL" id="BAAAKW010000009">
    <property type="protein sequence ID" value="GAA1208081.1"/>
    <property type="molecule type" value="Genomic_DNA"/>
</dbReference>
<gene>
    <name evidence="1" type="ORF">GCM10009655_04100</name>
</gene>
<accession>A0ABN1VHL0</accession>
<protein>
    <submittedName>
        <fullName evidence="1">Uncharacterized protein</fullName>
    </submittedName>
</protein>
<keyword evidence="2" id="KW-1185">Reference proteome</keyword>
<evidence type="ECO:0000313" key="2">
    <source>
        <dbReference type="Proteomes" id="UP001500943"/>
    </source>
</evidence>
<reference evidence="1 2" key="1">
    <citation type="journal article" date="2019" name="Int. J. Syst. Evol. Microbiol.">
        <title>The Global Catalogue of Microorganisms (GCM) 10K type strain sequencing project: providing services to taxonomists for standard genome sequencing and annotation.</title>
        <authorList>
            <consortium name="The Broad Institute Genomics Platform"/>
            <consortium name="The Broad Institute Genome Sequencing Center for Infectious Disease"/>
            <person name="Wu L."/>
            <person name="Ma J."/>
        </authorList>
    </citation>
    <scope>NUCLEOTIDE SEQUENCE [LARGE SCALE GENOMIC DNA]</scope>
    <source>
        <strain evidence="1 2">JCM 12762</strain>
    </source>
</reference>
<name>A0ABN1VHL0_9MICO</name>
<sequence>MEWTVGVLVAATLPRTRGIAKIDIHVGRDAERDVPRHLGTLIPGQRSSERGGKLGDGFHEAISHRFGRVVVGQVNEGNKPAGPLNKSPDR</sequence>
<proteinExistence type="predicted"/>
<evidence type="ECO:0000313" key="1">
    <source>
        <dbReference type="EMBL" id="GAA1208081.1"/>
    </source>
</evidence>
<organism evidence="1 2">
    <name type="scientific">Rhodoglobus aureus</name>
    <dbReference type="NCBI Taxonomy" id="191497"/>
    <lineage>
        <taxon>Bacteria</taxon>
        <taxon>Bacillati</taxon>
        <taxon>Actinomycetota</taxon>
        <taxon>Actinomycetes</taxon>
        <taxon>Micrococcales</taxon>
        <taxon>Microbacteriaceae</taxon>
        <taxon>Rhodoglobus</taxon>
    </lineage>
</organism>
<dbReference type="Proteomes" id="UP001500943">
    <property type="component" value="Unassembled WGS sequence"/>
</dbReference>
<comment type="caution">
    <text evidence="1">The sequence shown here is derived from an EMBL/GenBank/DDBJ whole genome shotgun (WGS) entry which is preliminary data.</text>
</comment>